<gene>
    <name evidence="1" type="ORF">Dcar01_02022</name>
</gene>
<evidence type="ECO:0000313" key="1">
    <source>
        <dbReference type="EMBL" id="GAA5513289.1"/>
    </source>
</evidence>
<keyword evidence="2" id="KW-1185">Reference proteome</keyword>
<dbReference type="RefSeq" id="WP_345464722.1">
    <property type="nucleotide sequence ID" value="NZ_BAABRP010000006.1"/>
</dbReference>
<dbReference type="EMBL" id="BAABRP010000006">
    <property type="protein sequence ID" value="GAA5513289.1"/>
    <property type="molecule type" value="Genomic_DNA"/>
</dbReference>
<organism evidence="1 2">
    <name type="scientific">Deinococcus carri</name>
    <dbReference type="NCBI Taxonomy" id="1211323"/>
    <lineage>
        <taxon>Bacteria</taxon>
        <taxon>Thermotogati</taxon>
        <taxon>Deinococcota</taxon>
        <taxon>Deinococci</taxon>
        <taxon>Deinococcales</taxon>
        <taxon>Deinococcaceae</taxon>
        <taxon>Deinococcus</taxon>
    </lineage>
</organism>
<reference evidence="1 2" key="1">
    <citation type="submission" date="2024-02" db="EMBL/GenBank/DDBJ databases">
        <title>Deinococcus carri NBRC 110142.</title>
        <authorList>
            <person name="Ichikawa N."/>
            <person name="Katano-Makiyama Y."/>
            <person name="Hidaka K."/>
        </authorList>
    </citation>
    <scope>NUCLEOTIDE SEQUENCE [LARGE SCALE GENOMIC DNA]</scope>
    <source>
        <strain evidence="1 2">NBRC 110142</strain>
    </source>
</reference>
<comment type="caution">
    <text evidence="1">The sequence shown here is derived from an EMBL/GenBank/DDBJ whole genome shotgun (WGS) entry which is preliminary data.</text>
</comment>
<accession>A0ABP9W7J6</accession>
<name>A0ABP9W7J6_9DEIO</name>
<dbReference type="Proteomes" id="UP001401887">
    <property type="component" value="Unassembled WGS sequence"/>
</dbReference>
<proteinExistence type="predicted"/>
<evidence type="ECO:0000313" key="2">
    <source>
        <dbReference type="Proteomes" id="UP001401887"/>
    </source>
</evidence>
<protein>
    <submittedName>
        <fullName evidence="1">Uncharacterized protein</fullName>
    </submittedName>
</protein>
<sequence length="84" mass="9945">MDLWDLRDKTIFRDLRLTLGRHPETGQPYLLFMVQRGIGEYPARLRISEDEFRQYQQAPQLADRLTERYQGLTCEEVRALGAEC</sequence>